<dbReference type="CDD" id="cd18807">
    <property type="entry name" value="SF1_C_UvrD"/>
    <property type="match status" value="1"/>
</dbReference>
<evidence type="ECO:0000256" key="10">
    <source>
        <dbReference type="ARBA" id="ARBA00034923"/>
    </source>
</evidence>
<dbReference type="GO" id="GO:0043138">
    <property type="term" value="F:3'-5' DNA helicase activity"/>
    <property type="evidence" value="ECO:0007669"/>
    <property type="project" value="UniProtKB-EC"/>
</dbReference>
<feature type="domain" description="UvrD-like helicase C-terminal" evidence="14">
    <location>
        <begin position="254"/>
        <end position="501"/>
    </location>
</feature>
<dbReference type="GO" id="GO:0005829">
    <property type="term" value="C:cytosol"/>
    <property type="evidence" value="ECO:0007669"/>
    <property type="project" value="TreeGrafter"/>
</dbReference>
<dbReference type="Gene3D" id="1.10.486.10">
    <property type="entry name" value="PCRA, domain 4"/>
    <property type="match status" value="1"/>
</dbReference>
<evidence type="ECO:0000256" key="6">
    <source>
        <dbReference type="ARBA" id="ARBA00023125"/>
    </source>
</evidence>
<dbReference type="InterPro" id="IPR000212">
    <property type="entry name" value="DNA_helicase_UvrD/REP"/>
</dbReference>
<keyword evidence="7" id="KW-0413">Isomerase</keyword>
<evidence type="ECO:0000313" key="16">
    <source>
        <dbReference type="Proteomes" id="UP000054976"/>
    </source>
</evidence>
<dbReference type="CDD" id="cd17932">
    <property type="entry name" value="DEXQc_UvrD"/>
    <property type="match status" value="1"/>
</dbReference>
<comment type="catalytic activity">
    <reaction evidence="11">
        <text>ATP + H2O = ADP + phosphate + H(+)</text>
        <dbReference type="Rhea" id="RHEA:13065"/>
        <dbReference type="ChEBI" id="CHEBI:15377"/>
        <dbReference type="ChEBI" id="CHEBI:15378"/>
        <dbReference type="ChEBI" id="CHEBI:30616"/>
        <dbReference type="ChEBI" id="CHEBI:43474"/>
        <dbReference type="ChEBI" id="CHEBI:456216"/>
        <dbReference type="EC" id="5.6.2.4"/>
    </reaction>
</comment>
<evidence type="ECO:0000256" key="9">
    <source>
        <dbReference type="ARBA" id="ARBA00034808"/>
    </source>
</evidence>
<dbReference type="InterPro" id="IPR027417">
    <property type="entry name" value="P-loop_NTPase"/>
</dbReference>
<dbReference type="OrthoDB" id="9810135at2"/>
<feature type="binding site" evidence="12">
    <location>
        <begin position="22"/>
        <end position="29"/>
    </location>
    <ligand>
        <name>ATP</name>
        <dbReference type="ChEBI" id="CHEBI:30616"/>
    </ligand>
</feature>
<dbReference type="STRING" id="86166.TAGGR_2238"/>
<evidence type="ECO:0000256" key="5">
    <source>
        <dbReference type="ARBA" id="ARBA00022840"/>
    </source>
</evidence>
<dbReference type="PANTHER" id="PTHR11070:SF2">
    <property type="entry name" value="ATP-DEPENDENT DNA HELICASE SRS2"/>
    <property type="match status" value="1"/>
</dbReference>
<dbReference type="GO" id="GO:0033202">
    <property type="term" value="C:DNA helicase complex"/>
    <property type="evidence" value="ECO:0007669"/>
    <property type="project" value="TreeGrafter"/>
</dbReference>
<dbReference type="AlphaFoldDB" id="A0A0U9HRA3"/>
<keyword evidence="6" id="KW-0238">DNA-binding</keyword>
<gene>
    <name evidence="15" type="ORF">TAGGR_2238</name>
</gene>
<dbReference type="InterPro" id="IPR014016">
    <property type="entry name" value="UvrD-like_ATP-bd"/>
</dbReference>
<organism evidence="15 16">
    <name type="scientific">Thermodesulfovibrio aggregans</name>
    <dbReference type="NCBI Taxonomy" id="86166"/>
    <lineage>
        <taxon>Bacteria</taxon>
        <taxon>Pseudomonadati</taxon>
        <taxon>Nitrospirota</taxon>
        <taxon>Thermodesulfovibrionia</taxon>
        <taxon>Thermodesulfovibrionales</taxon>
        <taxon>Thermodesulfovibrionaceae</taxon>
        <taxon>Thermodesulfovibrio</taxon>
    </lineage>
</organism>
<dbReference type="Gene3D" id="1.10.10.160">
    <property type="match status" value="1"/>
</dbReference>
<dbReference type="PROSITE" id="PS51217">
    <property type="entry name" value="UVRD_HELICASE_CTER"/>
    <property type="match status" value="1"/>
</dbReference>
<protein>
    <recommendedName>
        <fullName evidence="9">DNA 3'-5' helicase</fullName>
        <ecNumber evidence="9">5.6.2.4</ecNumber>
    </recommendedName>
    <alternativeName>
        <fullName evidence="10">DNA 3'-5' helicase II</fullName>
    </alternativeName>
</protein>
<evidence type="ECO:0000256" key="1">
    <source>
        <dbReference type="ARBA" id="ARBA00009922"/>
    </source>
</evidence>
<evidence type="ECO:0000256" key="11">
    <source>
        <dbReference type="ARBA" id="ARBA00048988"/>
    </source>
</evidence>
<dbReference type="InterPro" id="IPR013986">
    <property type="entry name" value="DExx_box_DNA_helicase_dom_sf"/>
</dbReference>
<keyword evidence="2 12" id="KW-0547">Nucleotide-binding</keyword>
<dbReference type="GO" id="GO:0000725">
    <property type="term" value="P:recombinational repair"/>
    <property type="evidence" value="ECO:0007669"/>
    <property type="project" value="TreeGrafter"/>
</dbReference>
<dbReference type="Proteomes" id="UP000054976">
    <property type="component" value="Unassembled WGS sequence"/>
</dbReference>
<keyword evidence="16" id="KW-1185">Reference proteome</keyword>
<keyword evidence="5 12" id="KW-0067">ATP-binding</keyword>
<dbReference type="InterPro" id="IPR014017">
    <property type="entry name" value="DNA_helicase_UvrD-like_C"/>
</dbReference>
<dbReference type="GO" id="GO:0016887">
    <property type="term" value="F:ATP hydrolysis activity"/>
    <property type="evidence" value="ECO:0007669"/>
    <property type="project" value="RHEA"/>
</dbReference>
<reference evidence="16" key="1">
    <citation type="submission" date="2016-01" db="EMBL/GenBank/DDBJ databases">
        <title>Draft genome sequence of Thermodesulfovibrio aggregans strain TGE-P1.</title>
        <authorList>
            <person name="Sekiguchi Y."/>
            <person name="Ohashi A."/>
            <person name="Matsuura N."/>
            <person name="Tourlousse M.D."/>
        </authorList>
    </citation>
    <scope>NUCLEOTIDE SEQUENCE [LARGE SCALE GENOMIC DNA]</scope>
    <source>
        <strain evidence="16">TGE-P1</strain>
    </source>
</reference>
<accession>A0A0U9HRA3</accession>
<dbReference type="SUPFAM" id="SSF52540">
    <property type="entry name" value="P-loop containing nucleoside triphosphate hydrolases"/>
    <property type="match status" value="1"/>
</dbReference>
<evidence type="ECO:0000259" key="14">
    <source>
        <dbReference type="PROSITE" id="PS51217"/>
    </source>
</evidence>
<comment type="caution">
    <text evidence="15">The sequence shown here is derived from an EMBL/GenBank/DDBJ whole genome shotgun (WGS) entry which is preliminary data.</text>
</comment>
<evidence type="ECO:0000256" key="12">
    <source>
        <dbReference type="PROSITE-ProRule" id="PRU00560"/>
    </source>
</evidence>
<keyword evidence="3 12" id="KW-0378">Hydrolase</keyword>
<evidence type="ECO:0000256" key="2">
    <source>
        <dbReference type="ARBA" id="ARBA00022741"/>
    </source>
</evidence>
<dbReference type="Pfam" id="PF00580">
    <property type="entry name" value="UvrD-helicase"/>
    <property type="match status" value="1"/>
</dbReference>
<evidence type="ECO:0000256" key="4">
    <source>
        <dbReference type="ARBA" id="ARBA00022806"/>
    </source>
</evidence>
<evidence type="ECO:0000256" key="8">
    <source>
        <dbReference type="ARBA" id="ARBA00034617"/>
    </source>
</evidence>
<dbReference type="GO" id="GO:0003677">
    <property type="term" value="F:DNA binding"/>
    <property type="evidence" value="ECO:0007669"/>
    <property type="project" value="UniProtKB-KW"/>
</dbReference>
<dbReference type="EMBL" id="BCNO01000002">
    <property type="protein sequence ID" value="GAQ95348.1"/>
    <property type="molecule type" value="Genomic_DNA"/>
</dbReference>
<dbReference type="RefSeq" id="WP_059176789.1">
    <property type="nucleotide sequence ID" value="NZ_BCNO01000002.1"/>
</dbReference>
<keyword evidence="4 12" id="KW-0347">Helicase</keyword>
<dbReference type="Pfam" id="PF13361">
    <property type="entry name" value="UvrD_C"/>
    <property type="match status" value="2"/>
</dbReference>
<comment type="similarity">
    <text evidence="1">Belongs to the helicase family. UvrD subfamily.</text>
</comment>
<dbReference type="Gene3D" id="3.40.50.300">
    <property type="entry name" value="P-loop containing nucleotide triphosphate hydrolases"/>
    <property type="match status" value="3"/>
</dbReference>
<sequence>MNLNKNQKIAAETSDRICCVLAGPGTGKTLTITAKIIHLLEKGVSPKEIAALTFTQKAAIEMKQRVITNLRQEKNLPFIGTFHLLCLKLLREFLSDREKHFQICTRTKQKEIISAIHKKNVDRIIEKITNFKNTNTPLDEKILPIYEKYEEKKKELNLLDFDDLLLKTLELVNKKQIPALFSHIIIDEFQDINKIQYALIKGLLKENGYLTVFGDPDQAIYSFRGSEIELFLELPKDFPDLTLINLSLNYRSQKNIIEASNKFITANTKRFSKKIESTREQKSPIILFEVEDEYEEAKTILREIKQRLGATDFTELYKNKEETSCSFSSFAVLTRTNNQLKIIKDCLDKEGIPVKTIKKDTEHWTSKITKKITDAIVNYSDKLFTNMPLQSFIESSNLYEELSNTEIFILSNIAKTYKDGKLIEQIQALIDELTSLTPVDLFPENINAVSLLTLHSSKGLEFPVVFIAGFDEGLIPYTLTSDTDIEEERRLFYVGMTRAMDELILIHSRQRLINGKKITLPVSSFLKDIPEEYVIKKVRQNRAGPKQKALF</sequence>
<dbReference type="PANTHER" id="PTHR11070">
    <property type="entry name" value="UVRD / RECB / PCRA DNA HELICASE FAMILY MEMBER"/>
    <property type="match status" value="1"/>
</dbReference>
<dbReference type="EC" id="5.6.2.4" evidence="9"/>
<proteinExistence type="inferred from homology"/>
<dbReference type="GO" id="GO:0005524">
    <property type="term" value="F:ATP binding"/>
    <property type="evidence" value="ECO:0007669"/>
    <property type="project" value="UniProtKB-UniRule"/>
</dbReference>
<comment type="catalytic activity">
    <reaction evidence="8">
        <text>Couples ATP hydrolysis with the unwinding of duplex DNA by translocating in the 3'-5' direction.</text>
        <dbReference type="EC" id="5.6.2.4"/>
    </reaction>
</comment>
<name>A0A0U9HRA3_9BACT</name>
<evidence type="ECO:0000259" key="13">
    <source>
        <dbReference type="PROSITE" id="PS51198"/>
    </source>
</evidence>
<evidence type="ECO:0000313" key="15">
    <source>
        <dbReference type="EMBL" id="GAQ95348.1"/>
    </source>
</evidence>
<dbReference type="PROSITE" id="PS51198">
    <property type="entry name" value="UVRD_HELICASE_ATP_BIND"/>
    <property type="match status" value="1"/>
</dbReference>
<feature type="domain" description="UvrD-like helicase ATP-binding" evidence="13">
    <location>
        <begin position="1"/>
        <end position="253"/>
    </location>
</feature>
<evidence type="ECO:0000256" key="3">
    <source>
        <dbReference type="ARBA" id="ARBA00022801"/>
    </source>
</evidence>
<evidence type="ECO:0000256" key="7">
    <source>
        <dbReference type="ARBA" id="ARBA00023235"/>
    </source>
</evidence>